<accession>A0A0E9XSP5</accession>
<dbReference type="AlphaFoldDB" id="A0A0E9XSP5"/>
<sequence length="39" mass="4178">MFSGSLLCPLRLARGTSSLFVSASPFNSMCSGVIDIRQK</sequence>
<protein>
    <submittedName>
        <fullName evidence="1">Uncharacterized protein</fullName>
    </submittedName>
</protein>
<reference evidence="1" key="2">
    <citation type="journal article" date="2015" name="Fish Shellfish Immunol.">
        <title>Early steps in the European eel (Anguilla anguilla)-Vibrio vulnificus interaction in the gills: Role of the RtxA13 toxin.</title>
        <authorList>
            <person name="Callol A."/>
            <person name="Pajuelo D."/>
            <person name="Ebbesson L."/>
            <person name="Teles M."/>
            <person name="MacKenzie S."/>
            <person name="Amaro C."/>
        </authorList>
    </citation>
    <scope>NUCLEOTIDE SEQUENCE</scope>
</reference>
<name>A0A0E9XSP5_ANGAN</name>
<proteinExistence type="predicted"/>
<organism evidence="1">
    <name type="scientific">Anguilla anguilla</name>
    <name type="common">European freshwater eel</name>
    <name type="synonym">Muraena anguilla</name>
    <dbReference type="NCBI Taxonomy" id="7936"/>
    <lineage>
        <taxon>Eukaryota</taxon>
        <taxon>Metazoa</taxon>
        <taxon>Chordata</taxon>
        <taxon>Craniata</taxon>
        <taxon>Vertebrata</taxon>
        <taxon>Euteleostomi</taxon>
        <taxon>Actinopterygii</taxon>
        <taxon>Neopterygii</taxon>
        <taxon>Teleostei</taxon>
        <taxon>Anguilliformes</taxon>
        <taxon>Anguillidae</taxon>
        <taxon>Anguilla</taxon>
    </lineage>
</organism>
<dbReference type="EMBL" id="GBXM01003712">
    <property type="protein sequence ID" value="JAI04866.1"/>
    <property type="molecule type" value="Transcribed_RNA"/>
</dbReference>
<evidence type="ECO:0000313" key="1">
    <source>
        <dbReference type="EMBL" id="JAI04866.1"/>
    </source>
</evidence>
<reference evidence="1" key="1">
    <citation type="submission" date="2014-11" db="EMBL/GenBank/DDBJ databases">
        <authorList>
            <person name="Amaro Gonzalez C."/>
        </authorList>
    </citation>
    <scope>NUCLEOTIDE SEQUENCE</scope>
</reference>